<dbReference type="Proteomes" id="UP000054709">
    <property type="component" value="Unassembled WGS sequence"/>
</dbReference>
<sequence length="625" mass="71294">MSTALLQELHQEVKRLYIAGSELAAEDFRLKRLLPQFQQLGERAPIFKRLGEGVVAVIEPNSSEGSSSAQSLQELSVLLSSVLYTQGATSPDGELLEVEVHPVRLPTQFSYRKLSAVQTALKTRGGGRYEIIKEAFETGLFQDLRMIHPALAALQDPYVEIAELVMKQILPAYGPQILPILIDQFDPAGGIVETRKLYVIAVLGGDSVQDLIYQAADSGSEDVRSMAISLLASQGQYEVELLAWSTDKKKKIREAAYNALAKSDSANAVNRLHEAFTGKDSELVVPAMRQCQAQELTKRLVEELSDMLQTVPEIMGDTKKKDGLWIRVVQYLRVLSYKCSPELEKLYFNVLEQYPLYMNQLKWNSLIEEANSYFRQLDSMEAKRILQQTLERDLVYYRNNRRYVNDVFKDAYLYLSPERVYEQYVEVLKHYAPSSTNHASSMAQQLLRTISEVVVQRYHGTYNAVWNSPVDQIQYMYKVEMQPPEVLAIQWDSRWLDAFIELDQYELVSAFARPGHAKAMQYLLRKLTDNPEFRNRFSNILLMGLARTGVGKQRLQEALLVALEDDRNTECRLIEPYTFEQLCQLPASSASRIITVLPRFSEVAEEQLEYVIRLMQGPSNPIEEV</sequence>
<dbReference type="EMBL" id="LCZJ02000019">
    <property type="protein sequence ID" value="KTD86397.1"/>
    <property type="molecule type" value="Genomic_DNA"/>
</dbReference>
<keyword evidence="2" id="KW-1185">Reference proteome</keyword>
<dbReference type="AlphaFoldDB" id="A0A0W1AYM5"/>
<dbReference type="OrthoDB" id="83685at2"/>
<dbReference type="Gene3D" id="1.25.10.10">
    <property type="entry name" value="Leucine-rich Repeat Variant"/>
    <property type="match status" value="1"/>
</dbReference>
<protein>
    <recommendedName>
        <fullName evidence="3">HEAT repeat domain-containing protein</fullName>
    </recommendedName>
</protein>
<name>A0A0W1AYM5_9BACL</name>
<accession>A0A0W1AYM5</accession>
<proteinExistence type="predicted"/>
<dbReference type="SUPFAM" id="SSF48371">
    <property type="entry name" value="ARM repeat"/>
    <property type="match status" value="1"/>
</dbReference>
<organism evidence="1 2">
    <name type="scientific">Paenibacillus etheri</name>
    <dbReference type="NCBI Taxonomy" id="1306852"/>
    <lineage>
        <taxon>Bacteria</taxon>
        <taxon>Bacillati</taxon>
        <taxon>Bacillota</taxon>
        <taxon>Bacilli</taxon>
        <taxon>Bacillales</taxon>
        <taxon>Paenibacillaceae</taxon>
        <taxon>Paenibacillus</taxon>
    </lineage>
</organism>
<evidence type="ECO:0000313" key="1">
    <source>
        <dbReference type="EMBL" id="KTD86397.1"/>
    </source>
</evidence>
<gene>
    <name evidence="1" type="ORF">UQ64_13010</name>
</gene>
<dbReference type="InterPro" id="IPR016024">
    <property type="entry name" value="ARM-type_fold"/>
</dbReference>
<reference evidence="1 2" key="1">
    <citation type="journal article" date="2015" name="Int. Biodeterior. Biodegradation">
        <title>Physiological and genetic screening methods for the isolation of methyl tert-butyl ether-degrading bacteria for bioremediation purposes.</title>
        <authorList>
            <person name="Guisado I.M."/>
            <person name="Purswani J."/>
            <person name="Gonzalez Lopez J."/>
            <person name="Pozo C."/>
        </authorList>
    </citation>
    <scope>NUCLEOTIDE SEQUENCE [LARGE SCALE GENOMIC DNA]</scope>
    <source>
        <strain evidence="1 2">SH7</strain>
    </source>
</reference>
<evidence type="ECO:0000313" key="2">
    <source>
        <dbReference type="Proteomes" id="UP000054709"/>
    </source>
</evidence>
<comment type="caution">
    <text evidence="1">The sequence shown here is derived from an EMBL/GenBank/DDBJ whole genome shotgun (WGS) entry which is preliminary data.</text>
</comment>
<dbReference type="InterPro" id="IPR011989">
    <property type="entry name" value="ARM-like"/>
</dbReference>
<evidence type="ECO:0008006" key="3">
    <source>
        <dbReference type="Google" id="ProtNLM"/>
    </source>
</evidence>
<dbReference type="RefSeq" id="WP_060623301.1">
    <property type="nucleotide sequence ID" value="NZ_LCZJ02000019.1"/>
</dbReference>